<sequence length="52" mass="6164">MIEMLVNLAFEEDDIEEFFTFRACKLKAIDIFWERPETTRSSYCGVRDLGIN</sequence>
<comment type="caution">
    <text evidence="1">The sequence shown here is derived from an EMBL/GenBank/DDBJ whole genome shotgun (WGS) entry which is preliminary data.</text>
</comment>
<dbReference type="AlphaFoldDB" id="X1SFD5"/>
<organism evidence="1">
    <name type="scientific">marine sediment metagenome</name>
    <dbReference type="NCBI Taxonomy" id="412755"/>
    <lineage>
        <taxon>unclassified sequences</taxon>
        <taxon>metagenomes</taxon>
        <taxon>ecological metagenomes</taxon>
    </lineage>
</organism>
<dbReference type="EMBL" id="BARW01008912">
    <property type="protein sequence ID" value="GAI74120.1"/>
    <property type="molecule type" value="Genomic_DNA"/>
</dbReference>
<accession>X1SFD5</accession>
<reference evidence="1" key="1">
    <citation type="journal article" date="2014" name="Front. Microbiol.">
        <title>High frequency of phylogenetically diverse reductive dehalogenase-homologous genes in deep subseafloor sedimentary metagenomes.</title>
        <authorList>
            <person name="Kawai M."/>
            <person name="Futagami T."/>
            <person name="Toyoda A."/>
            <person name="Takaki Y."/>
            <person name="Nishi S."/>
            <person name="Hori S."/>
            <person name="Arai W."/>
            <person name="Tsubouchi T."/>
            <person name="Morono Y."/>
            <person name="Uchiyama I."/>
            <person name="Ito T."/>
            <person name="Fujiyama A."/>
            <person name="Inagaki F."/>
            <person name="Takami H."/>
        </authorList>
    </citation>
    <scope>NUCLEOTIDE SEQUENCE</scope>
    <source>
        <strain evidence="1">Expedition CK06-06</strain>
    </source>
</reference>
<name>X1SFD5_9ZZZZ</name>
<protein>
    <submittedName>
        <fullName evidence="1">Uncharacterized protein</fullName>
    </submittedName>
</protein>
<gene>
    <name evidence="1" type="ORF">S12H4_18107</name>
</gene>
<evidence type="ECO:0000313" key="1">
    <source>
        <dbReference type="EMBL" id="GAI74120.1"/>
    </source>
</evidence>
<proteinExistence type="predicted"/>